<reference evidence="2" key="1">
    <citation type="submission" date="2025-08" db="UniProtKB">
        <authorList>
            <consortium name="RefSeq"/>
        </authorList>
    </citation>
    <scope>IDENTIFICATION</scope>
    <source>
        <tissue evidence="2">Leaf</tissue>
    </source>
</reference>
<accession>A0AC58U5S6</accession>
<evidence type="ECO:0000313" key="1">
    <source>
        <dbReference type="Proteomes" id="UP000790787"/>
    </source>
</evidence>
<keyword evidence="1" id="KW-1185">Reference proteome</keyword>
<dbReference type="RefSeq" id="XP_075104835.1">
    <property type="nucleotide sequence ID" value="XM_075248734.1"/>
</dbReference>
<dbReference type="Proteomes" id="UP000790787">
    <property type="component" value="Unplaced"/>
</dbReference>
<name>A0AC58U5S6_TOBAC</name>
<sequence length="143" mass="16817">MWQMRCIKWNPWWKPEEETPIAIAWISFPKLPPNFFGKEFVFSLASAVGKLLHVDLASQNGTRPSSAKVKVEVNLLAKFPQRTRVVEEEDDSGPKESKWIKTEYDYMPKYCNTCKKKGHDKYDCWEIHPKLHKNFEEVLDDQS</sequence>
<organism evidence="1 2">
    <name type="scientific">Nicotiana tabacum</name>
    <name type="common">Common tobacco</name>
    <dbReference type="NCBI Taxonomy" id="4097"/>
    <lineage>
        <taxon>Eukaryota</taxon>
        <taxon>Viridiplantae</taxon>
        <taxon>Streptophyta</taxon>
        <taxon>Embryophyta</taxon>
        <taxon>Tracheophyta</taxon>
        <taxon>Spermatophyta</taxon>
        <taxon>Magnoliopsida</taxon>
        <taxon>eudicotyledons</taxon>
        <taxon>Gunneridae</taxon>
        <taxon>Pentapetalae</taxon>
        <taxon>asterids</taxon>
        <taxon>lamiids</taxon>
        <taxon>Solanales</taxon>
        <taxon>Solanaceae</taxon>
        <taxon>Nicotianoideae</taxon>
        <taxon>Nicotianeae</taxon>
        <taxon>Nicotiana</taxon>
    </lineage>
</organism>
<evidence type="ECO:0000313" key="2">
    <source>
        <dbReference type="RefSeq" id="XP_075104835.1"/>
    </source>
</evidence>
<gene>
    <name evidence="2" type="primary">LOC142178918</name>
</gene>
<protein>
    <submittedName>
        <fullName evidence="2">Uncharacterized protein LOC142178918</fullName>
    </submittedName>
</protein>
<proteinExistence type="predicted"/>